<evidence type="ECO:0000313" key="2">
    <source>
        <dbReference type="EMBL" id="KDO02902.1"/>
    </source>
</evidence>
<dbReference type="EMBL" id="JFKF01000094">
    <property type="protein sequence ID" value="KDO02902.1"/>
    <property type="molecule type" value="Genomic_DNA"/>
</dbReference>
<name>A0A8E1BZZ6_9RICK</name>
<keyword evidence="3" id="KW-1185">Reference proteome</keyword>
<evidence type="ECO:0000256" key="1">
    <source>
        <dbReference type="SAM" id="MobiDB-lite"/>
    </source>
</evidence>
<gene>
    <name evidence="2" type="ORF">REISMN_04590</name>
</gene>
<reference evidence="2 3" key="1">
    <citation type="submission" date="2014-02" db="EMBL/GenBank/DDBJ databases">
        <title>Draft genome sequence of Rickettsia buchneri sp. nov. ISO7T.</title>
        <authorList>
            <person name="Felsheim R.F."/>
            <person name="Kurtti T.J."/>
            <person name="Munderloh U.G."/>
        </authorList>
    </citation>
    <scope>NUCLEOTIDE SEQUENCE [LARGE SCALE GENOMIC DNA]</scope>
    <source>
        <strain evidence="2 3">ISO7</strain>
    </source>
</reference>
<accession>A0A8E1BZZ6</accession>
<evidence type="ECO:0000313" key="3">
    <source>
        <dbReference type="Proteomes" id="UP000027161"/>
    </source>
</evidence>
<protein>
    <submittedName>
        <fullName evidence="2">Uncharacterized protein</fullName>
    </submittedName>
</protein>
<comment type="caution">
    <text evidence="2">The sequence shown here is derived from an EMBL/GenBank/DDBJ whole genome shotgun (WGS) entry which is preliminary data.</text>
</comment>
<organism evidence="2 3">
    <name type="scientific">Rickettsia tamurae subsp. buchneri</name>
    <dbReference type="NCBI Taxonomy" id="1462938"/>
    <lineage>
        <taxon>Bacteria</taxon>
        <taxon>Pseudomonadati</taxon>
        <taxon>Pseudomonadota</taxon>
        <taxon>Alphaproteobacteria</taxon>
        <taxon>Rickettsiales</taxon>
        <taxon>Rickettsiaceae</taxon>
        <taxon>Rickettsieae</taxon>
        <taxon>Rickettsia</taxon>
        <taxon>spotted fever group</taxon>
    </lineage>
</organism>
<dbReference type="Proteomes" id="UP000027161">
    <property type="component" value="Unassembled WGS sequence"/>
</dbReference>
<feature type="compositionally biased region" description="Low complexity" evidence="1">
    <location>
        <begin position="151"/>
        <end position="160"/>
    </location>
</feature>
<sequence>MKYFKVSLSIADIEESSNILHEIFSILKNKRETKAHYISLEKDLHISVAEFLFKLNLMSKAGLEYLRAASRVDKNEKEKQELVSKALKAFDTDMAKNTAFIRAMLDKGKIEDLSMFAKEADRTNFLSDTQTIINDFIPLPEPQAKEWPKVQQNQNEQLTNEQKEVNKQNDTQPQK</sequence>
<dbReference type="AlphaFoldDB" id="A0A8E1BZZ6"/>
<dbReference type="RefSeq" id="WP_008579533.1">
    <property type="nucleotide sequence ID" value="NZ_CP113531.1"/>
</dbReference>
<feature type="region of interest" description="Disordered" evidence="1">
    <location>
        <begin position="143"/>
        <end position="175"/>
    </location>
</feature>
<proteinExistence type="predicted"/>